<dbReference type="InterPro" id="IPR051697">
    <property type="entry name" value="Patched_domain-protein"/>
</dbReference>
<dbReference type="GO" id="GO:0018996">
    <property type="term" value="P:molting cycle, collagen and cuticulin-based cuticle"/>
    <property type="evidence" value="ECO:0007669"/>
    <property type="project" value="TreeGrafter"/>
</dbReference>
<organism evidence="1 2">
    <name type="scientific">Plectus sambesii</name>
    <dbReference type="NCBI Taxonomy" id="2011161"/>
    <lineage>
        <taxon>Eukaryota</taxon>
        <taxon>Metazoa</taxon>
        <taxon>Ecdysozoa</taxon>
        <taxon>Nematoda</taxon>
        <taxon>Chromadorea</taxon>
        <taxon>Plectida</taxon>
        <taxon>Plectina</taxon>
        <taxon>Plectoidea</taxon>
        <taxon>Plectidae</taxon>
        <taxon>Plectus</taxon>
    </lineage>
</organism>
<dbReference type="PANTHER" id="PTHR10796">
    <property type="entry name" value="PATCHED-RELATED"/>
    <property type="match status" value="1"/>
</dbReference>
<evidence type="ECO:0000313" key="2">
    <source>
        <dbReference type="WBParaSite" id="PSAMB.scaffold14299size1931.g35990.t1"/>
    </source>
</evidence>
<name>A0A914V0U3_9BILA</name>
<sequence>GSLVFIFVNNPPDLSKRLNQDRMLTMVDNFERLQYSMGRNSTSIWLRPFLNHAILYESENASSFHNSLFNWLGNDEDGGGRWRNFVHYHQDNATGEVTIEKFFFTTGSALGDDVGWTTRTILQDNWRAVTEEYADFNITIFQAYSFYVDQLNSIAGNTL</sequence>
<proteinExistence type="predicted"/>
<dbReference type="WBParaSite" id="PSAMB.scaffold14299size1931.g35990.t1">
    <property type="protein sequence ID" value="PSAMB.scaffold14299size1931.g35990.t1"/>
    <property type="gene ID" value="PSAMB.scaffold14299size1931.g35990"/>
</dbReference>
<evidence type="ECO:0000313" key="1">
    <source>
        <dbReference type="Proteomes" id="UP000887566"/>
    </source>
</evidence>
<dbReference type="Proteomes" id="UP000887566">
    <property type="component" value="Unplaced"/>
</dbReference>
<dbReference type="GO" id="GO:0005886">
    <property type="term" value="C:plasma membrane"/>
    <property type="evidence" value="ECO:0007669"/>
    <property type="project" value="TreeGrafter"/>
</dbReference>
<dbReference type="PANTHER" id="PTHR10796:SF87">
    <property type="entry name" value="SSD DOMAIN-CONTAINING PROTEIN"/>
    <property type="match status" value="1"/>
</dbReference>
<dbReference type="GO" id="GO:0006897">
    <property type="term" value="P:endocytosis"/>
    <property type="evidence" value="ECO:0007669"/>
    <property type="project" value="TreeGrafter"/>
</dbReference>
<keyword evidence="1" id="KW-1185">Reference proteome</keyword>
<reference evidence="2" key="1">
    <citation type="submission" date="2022-11" db="UniProtKB">
        <authorList>
            <consortium name="WormBaseParasite"/>
        </authorList>
    </citation>
    <scope>IDENTIFICATION</scope>
</reference>
<dbReference type="GO" id="GO:0030659">
    <property type="term" value="C:cytoplasmic vesicle membrane"/>
    <property type="evidence" value="ECO:0007669"/>
    <property type="project" value="TreeGrafter"/>
</dbReference>
<protein>
    <submittedName>
        <fullName evidence="2">Uncharacterized protein</fullName>
    </submittedName>
</protein>
<accession>A0A914V0U3</accession>
<dbReference type="AlphaFoldDB" id="A0A914V0U3"/>